<evidence type="ECO:0000313" key="1">
    <source>
        <dbReference type="EMBL" id="KAJ3835161.1"/>
    </source>
</evidence>
<protein>
    <submittedName>
        <fullName evidence="1">Uncharacterized protein</fullName>
    </submittedName>
</protein>
<proteinExistence type="predicted"/>
<comment type="caution">
    <text evidence="1">The sequence shown here is derived from an EMBL/GenBank/DDBJ whole genome shotgun (WGS) entry which is preliminary data.</text>
</comment>
<organism evidence="1 2">
    <name type="scientific">Lentinula raphanica</name>
    <dbReference type="NCBI Taxonomy" id="153919"/>
    <lineage>
        <taxon>Eukaryota</taxon>
        <taxon>Fungi</taxon>
        <taxon>Dikarya</taxon>
        <taxon>Basidiomycota</taxon>
        <taxon>Agaricomycotina</taxon>
        <taxon>Agaricomycetes</taxon>
        <taxon>Agaricomycetidae</taxon>
        <taxon>Agaricales</taxon>
        <taxon>Marasmiineae</taxon>
        <taxon>Omphalotaceae</taxon>
        <taxon>Lentinula</taxon>
    </lineage>
</organism>
<dbReference type="AlphaFoldDB" id="A0AA38P2Y6"/>
<reference evidence="1" key="1">
    <citation type="submission" date="2022-08" db="EMBL/GenBank/DDBJ databases">
        <authorList>
            <consortium name="DOE Joint Genome Institute"/>
            <person name="Min B."/>
            <person name="Riley R."/>
            <person name="Sierra-Patev S."/>
            <person name="Naranjo-Ortiz M."/>
            <person name="Looney B."/>
            <person name="Konkel Z."/>
            <person name="Slot J.C."/>
            <person name="Sakamoto Y."/>
            <person name="Steenwyk J.L."/>
            <person name="Rokas A."/>
            <person name="Carro J."/>
            <person name="Camarero S."/>
            <person name="Ferreira P."/>
            <person name="Molpeceres G."/>
            <person name="Ruiz-Duenas F.J."/>
            <person name="Serrano A."/>
            <person name="Henrissat B."/>
            <person name="Drula E."/>
            <person name="Hughes K.W."/>
            <person name="Mata J.L."/>
            <person name="Ishikawa N.K."/>
            <person name="Vargas-Isla R."/>
            <person name="Ushijima S."/>
            <person name="Smith C.A."/>
            <person name="Ahrendt S."/>
            <person name="Andreopoulos W."/>
            <person name="He G."/>
            <person name="Labutti K."/>
            <person name="Lipzen A."/>
            <person name="Ng V."/>
            <person name="Sandor L."/>
            <person name="Barry K."/>
            <person name="Martinez A.T."/>
            <person name="Xiao Y."/>
            <person name="Gibbons J.G."/>
            <person name="Terashima K."/>
            <person name="Hibbett D.S."/>
            <person name="Grigoriev I.V."/>
        </authorList>
    </citation>
    <scope>NUCLEOTIDE SEQUENCE</scope>
    <source>
        <strain evidence="1">TFB9207</strain>
    </source>
</reference>
<accession>A0AA38P2Y6</accession>
<dbReference type="Proteomes" id="UP001163846">
    <property type="component" value="Unassembled WGS sequence"/>
</dbReference>
<name>A0AA38P2Y6_9AGAR</name>
<sequence>MGQYWNLINIDHREAMGNMGKLGEFFWYASRLVDRLMPLRLSEKYESEVGSLEEIKRKAVTGLVDRDFQIHNLTVLPKNRDSSTSALLTLPIELLLLIIEDLGKDYLNLLCFSMTCTLLWELSGKARYDSLSSELDRHRWAGCRIILLGDYAGTLPRSMLSAQDIEELGLGDSQNQEIGSALYEAARDFDEPSLNQVSPLFANEKVRANMKLRKELERDAYTLHFGHWICFTWEGFILPKPEGDRWMVRNLSKRQYMTKSSKRYLTQMIYCLIGRSDDPSVSMPGGDWLIRGPWAGDRIDITLVSIHKEEHGNEKDQWKDITDGVMQKLREISDEEDREDEFSD</sequence>
<dbReference type="EMBL" id="MU806440">
    <property type="protein sequence ID" value="KAJ3835161.1"/>
    <property type="molecule type" value="Genomic_DNA"/>
</dbReference>
<evidence type="ECO:0000313" key="2">
    <source>
        <dbReference type="Proteomes" id="UP001163846"/>
    </source>
</evidence>
<gene>
    <name evidence="1" type="ORF">F5878DRAFT_664113</name>
</gene>
<keyword evidence="2" id="KW-1185">Reference proteome</keyword>